<proteinExistence type="predicted"/>
<evidence type="ECO:0000259" key="1">
    <source>
        <dbReference type="Pfam" id="PF06114"/>
    </source>
</evidence>
<organism evidence="2 3">
    <name type="scientific">Anaerovibrio lipolyticus</name>
    <dbReference type="NCBI Taxonomy" id="82374"/>
    <lineage>
        <taxon>Bacteria</taxon>
        <taxon>Bacillati</taxon>
        <taxon>Bacillota</taxon>
        <taxon>Negativicutes</taxon>
        <taxon>Selenomonadales</taxon>
        <taxon>Selenomonadaceae</taxon>
        <taxon>Anaerovibrio</taxon>
    </lineage>
</organism>
<feature type="domain" description="IrrE N-terminal-like" evidence="1">
    <location>
        <begin position="56"/>
        <end position="186"/>
    </location>
</feature>
<dbReference type="EMBL" id="JSCE01000069">
    <property type="protein sequence ID" value="KHM52654.1"/>
    <property type="molecule type" value="Genomic_DNA"/>
</dbReference>
<reference evidence="2 3" key="1">
    <citation type="journal article" date="2013" name="PLoS ONE">
        <title>Identification and characterization of three novel lipases belonging to families II and V from Anaerovibrio lipolyticus 5ST.</title>
        <authorList>
            <person name="Prive F."/>
            <person name="Kaderbhai N.N."/>
            <person name="Girdwood S."/>
            <person name="Worgan H.J."/>
            <person name="Pinloche E."/>
            <person name="Scollan N.D."/>
            <person name="Huws S.A."/>
            <person name="Newbold C.J."/>
        </authorList>
    </citation>
    <scope>NUCLEOTIDE SEQUENCE [LARGE SCALE GENOMIC DNA]</scope>
    <source>
        <strain evidence="2 3">5S</strain>
    </source>
</reference>
<evidence type="ECO:0000313" key="3">
    <source>
        <dbReference type="Proteomes" id="UP000030993"/>
    </source>
</evidence>
<dbReference type="RefSeq" id="WP_039206422.1">
    <property type="nucleotide sequence ID" value="NZ_JSCE01000069.1"/>
</dbReference>
<dbReference type="Gene3D" id="1.10.10.2910">
    <property type="match status" value="1"/>
</dbReference>
<sequence length="273" mass="31334">MSDVLGTSLFKQQPEKFSEIAELAVLLSKEYCGTAIIRESIFVIVSNYARKKGLPLEILRFPTKDDELWAFTFVKKGIVFVYVNTRLALCKQFFAIAHEFYHIHCYKDDSEFSIISEGSLLDRKTVDEAAASQEDLEANAFAGLLLMPNNMIDEQMTIYGIEKENITIDDILLFMDLFAIPFKAVILRLVEHNVISEEKAYDILNTDSDMVNSRIEITGRAKQWQQNSSKLVYFGSLKDDIEYNTEKGFLSESREEADRKSIQIIQNSFQEKD</sequence>
<dbReference type="Proteomes" id="UP000030993">
    <property type="component" value="Unassembled WGS sequence"/>
</dbReference>
<evidence type="ECO:0000313" key="2">
    <source>
        <dbReference type="EMBL" id="KHM52654.1"/>
    </source>
</evidence>
<dbReference type="STRING" id="82374.NZ47_03375"/>
<dbReference type="InterPro" id="IPR010359">
    <property type="entry name" value="IrrE_HExxH"/>
</dbReference>
<keyword evidence="3" id="KW-1185">Reference proteome</keyword>
<name>A0A0B2JYJ8_9FIRM</name>
<protein>
    <recommendedName>
        <fullName evidence="1">IrrE N-terminal-like domain-containing protein</fullName>
    </recommendedName>
</protein>
<dbReference type="Pfam" id="PF06114">
    <property type="entry name" value="Peptidase_M78"/>
    <property type="match status" value="1"/>
</dbReference>
<dbReference type="AlphaFoldDB" id="A0A0B2JYJ8"/>
<gene>
    <name evidence="2" type="ORF">NZ47_03375</name>
</gene>
<comment type="caution">
    <text evidence="2">The sequence shown here is derived from an EMBL/GenBank/DDBJ whole genome shotgun (WGS) entry which is preliminary data.</text>
</comment>
<accession>A0A0B2JYJ8</accession>